<evidence type="ECO:0000259" key="2">
    <source>
        <dbReference type="Pfam" id="PF01370"/>
    </source>
</evidence>
<keyword evidence="1" id="KW-1133">Transmembrane helix</keyword>
<sequence length="360" mass="38027">MTRRPSRRGEGLTVAVTGAATGLGRALAERLTGLAEVKRVIGVDERRGDLDGVDWRVLDVRDPAVAQRIARCDVVVHLDLDLSPDSDARQRSARNVRGTQTVLTAAAAAGVPRVVLCTSAMVYGAAADNPIPLDEDGPLRARPEGIVGDLLEIEWLARRAPRAHPGLSVTVVRPSLLVGPGVDSFLTRHFEAARLLVIRGTKPIWQFCHVDDLVSALALAALGRVSGAVTCGCDGFLEQAEVEELFGLPRLELPEGLAFGAAERLHRLGLTPAPASDLAYVSHPWVVSSARLRTAGWTPTFDNLTACSVLAEAVAGRTTALGRRIGRTETATLGAAGATVALLGAAAVVRRARRKKRGGV</sequence>
<dbReference type="Proteomes" id="UP001595699">
    <property type="component" value="Unassembled WGS sequence"/>
</dbReference>
<evidence type="ECO:0000256" key="1">
    <source>
        <dbReference type="SAM" id="Phobius"/>
    </source>
</evidence>
<feature type="domain" description="NAD-dependent epimerase/dehydratase" evidence="2">
    <location>
        <begin position="14"/>
        <end position="221"/>
    </location>
</feature>
<comment type="caution">
    <text evidence="3">The sequence shown here is derived from an EMBL/GenBank/DDBJ whole genome shotgun (WGS) entry which is preliminary data.</text>
</comment>
<gene>
    <name evidence="3" type="ORF">ACFOUW_15850</name>
</gene>
<accession>A0ABV7YAH1</accession>
<dbReference type="PANTHER" id="PTHR43245:SF52">
    <property type="entry name" value="NAD-DEPENDENT EPIMERASE_DEHYDRATASE"/>
    <property type="match status" value="1"/>
</dbReference>
<dbReference type="InterPro" id="IPR050177">
    <property type="entry name" value="Lipid_A_modif_metabolic_enz"/>
</dbReference>
<evidence type="ECO:0000313" key="4">
    <source>
        <dbReference type="Proteomes" id="UP001595699"/>
    </source>
</evidence>
<dbReference type="Pfam" id="PF01370">
    <property type="entry name" value="Epimerase"/>
    <property type="match status" value="1"/>
</dbReference>
<dbReference type="SUPFAM" id="SSF51735">
    <property type="entry name" value="NAD(P)-binding Rossmann-fold domains"/>
    <property type="match status" value="1"/>
</dbReference>
<dbReference type="PANTHER" id="PTHR43245">
    <property type="entry name" value="BIFUNCTIONAL POLYMYXIN RESISTANCE PROTEIN ARNA"/>
    <property type="match status" value="1"/>
</dbReference>
<feature type="transmembrane region" description="Helical" evidence="1">
    <location>
        <begin position="331"/>
        <end position="349"/>
    </location>
</feature>
<keyword evidence="1" id="KW-0472">Membrane</keyword>
<reference evidence="4" key="1">
    <citation type="journal article" date="2019" name="Int. J. Syst. Evol. Microbiol.">
        <title>The Global Catalogue of Microorganisms (GCM) 10K type strain sequencing project: providing services to taxonomists for standard genome sequencing and annotation.</title>
        <authorList>
            <consortium name="The Broad Institute Genomics Platform"/>
            <consortium name="The Broad Institute Genome Sequencing Center for Infectious Disease"/>
            <person name="Wu L."/>
            <person name="Ma J."/>
        </authorList>
    </citation>
    <scope>NUCLEOTIDE SEQUENCE [LARGE SCALE GENOMIC DNA]</scope>
    <source>
        <strain evidence="4">CGMCC 4.7241</strain>
    </source>
</reference>
<dbReference type="InterPro" id="IPR001509">
    <property type="entry name" value="Epimerase_deHydtase"/>
</dbReference>
<dbReference type="RefSeq" id="WP_205117858.1">
    <property type="nucleotide sequence ID" value="NZ_JAFBCM010000001.1"/>
</dbReference>
<proteinExistence type="predicted"/>
<evidence type="ECO:0000313" key="3">
    <source>
        <dbReference type="EMBL" id="MFC3762316.1"/>
    </source>
</evidence>
<protein>
    <submittedName>
        <fullName evidence="3">NAD-dependent epimerase/dehydratase family protein</fullName>
    </submittedName>
</protein>
<organism evidence="3 4">
    <name type="scientific">Tenggerimyces flavus</name>
    <dbReference type="NCBI Taxonomy" id="1708749"/>
    <lineage>
        <taxon>Bacteria</taxon>
        <taxon>Bacillati</taxon>
        <taxon>Actinomycetota</taxon>
        <taxon>Actinomycetes</taxon>
        <taxon>Propionibacteriales</taxon>
        <taxon>Nocardioidaceae</taxon>
        <taxon>Tenggerimyces</taxon>
    </lineage>
</organism>
<name>A0ABV7YAH1_9ACTN</name>
<keyword evidence="1" id="KW-0812">Transmembrane</keyword>
<dbReference type="Gene3D" id="3.40.50.720">
    <property type="entry name" value="NAD(P)-binding Rossmann-like Domain"/>
    <property type="match status" value="1"/>
</dbReference>
<dbReference type="EMBL" id="JBHRZH010000013">
    <property type="protein sequence ID" value="MFC3762316.1"/>
    <property type="molecule type" value="Genomic_DNA"/>
</dbReference>
<dbReference type="InterPro" id="IPR036291">
    <property type="entry name" value="NAD(P)-bd_dom_sf"/>
</dbReference>
<keyword evidence="4" id="KW-1185">Reference proteome</keyword>